<dbReference type="InterPro" id="IPR005467">
    <property type="entry name" value="His_kinase_dom"/>
</dbReference>
<dbReference type="EMBL" id="CP000449">
    <property type="protein sequence ID" value="ABI67031.1"/>
    <property type="molecule type" value="Genomic_DNA"/>
</dbReference>
<dbReference type="HOGENOM" id="CLU_501355_0_0_5"/>
<evidence type="ECO:0000256" key="11">
    <source>
        <dbReference type="ARBA" id="ARBA00023012"/>
    </source>
</evidence>
<dbReference type="PROSITE" id="PS50110">
    <property type="entry name" value="RESPONSE_REGULATORY"/>
    <property type="match status" value="1"/>
</dbReference>
<comment type="subcellular location">
    <subcellularLocation>
        <location evidence="2">Membrane</location>
        <topology evidence="2">Multi-pass membrane protein</topology>
    </subcellularLocation>
</comment>
<evidence type="ECO:0000256" key="2">
    <source>
        <dbReference type="ARBA" id="ARBA00004141"/>
    </source>
</evidence>
<evidence type="ECO:0000256" key="5">
    <source>
        <dbReference type="ARBA" id="ARBA00022679"/>
    </source>
</evidence>
<evidence type="ECO:0000256" key="9">
    <source>
        <dbReference type="ARBA" id="ARBA00022840"/>
    </source>
</evidence>
<evidence type="ECO:0000259" key="15">
    <source>
        <dbReference type="PROSITE" id="PS50109"/>
    </source>
</evidence>
<dbReference type="SMART" id="SM00387">
    <property type="entry name" value="HATPase_c"/>
    <property type="match status" value="1"/>
</dbReference>
<dbReference type="GO" id="GO:0000155">
    <property type="term" value="F:phosphorelay sensor kinase activity"/>
    <property type="evidence" value="ECO:0007669"/>
    <property type="project" value="InterPro"/>
</dbReference>
<evidence type="ECO:0000259" key="16">
    <source>
        <dbReference type="PROSITE" id="PS50110"/>
    </source>
</evidence>
<dbReference type="RefSeq" id="WP_011644675.1">
    <property type="nucleotide sequence ID" value="NC_008347.1"/>
</dbReference>
<evidence type="ECO:0000256" key="14">
    <source>
        <dbReference type="SAM" id="MobiDB-lite"/>
    </source>
</evidence>
<dbReference type="InterPro" id="IPR003661">
    <property type="entry name" value="HisK_dim/P_dom"/>
</dbReference>
<keyword evidence="6" id="KW-0812">Transmembrane</keyword>
<feature type="domain" description="Response regulatory" evidence="16">
    <location>
        <begin position="410"/>
        <end position="521"/>
    </location>
</feature>
<accession>Q0AL12</accession>
<dbReference type="CDD" id="cd00130">
    <property type="entry name" value="PAS"/>
    <property type="match status" value="1"/>
</dbReference>
<comment type="catalytic activity">
    <reaction evidence="1">
        <text>ATP + protein L-histidine = ADP + protein N-phospho-L-histidine.</text>
        <dbReference type="EC" id="2.7.13.3"/>
    </reaction>
</comment>
<evidence type="ECO:0000256" key="3">
    <source>
        <dbReference type="ARBA" id="ARBA00012438"/>
    </source>
</evidence>
<reference evidence="18 19" key="1">
    <citation type="submission" date="2006-08" db="EMBL/GenBank/DDBJ databases">
        <title>Complete sequence of Maricaulis maris MCS10.</title>
        <authorList>
            <consortium name="US DOE Joint Genome Institute"/>
            <person name="Copeland A."/>
            <person name="Lucas S."/>
            <person name="Lapidus A."/>
            <person name="Barry K."/>
            <person name="Detter J.C."/>
            <person name="Glavina del Rio T."/>
            <person name="Hammon N."/>
            <person name="Israni S."/>
            <person name="Dalin E."/>
            <person name="Tice H."/>
            <person name="Pitluck S."/>
            <person name="Saunders E."/>
            <person name="Brettin T."/>
            <person name="Bruce D."/>
            <person name="Han C."/>
            <person name="Tapia R."/>
            <person name="Gilna P."/>
            <person name="Schmutz J."/>
            <person name="Larimer F."/>
            <person name="Land M."/>
            <person name="Hauser L."/>
            <person name="Kyrpides N."/>
            <person name="Mikhailova N."/>
            <person name="Viollier P."/>
            <person name="Stephens C."/>
            <person name="Richardson P."/>
        </authorList>
    </citation>
    <scope>NUCLEOTIDE SEQUENCE [LARGE SCALE GENOMIC DNA]</scope>
    <source>
        <strain evidence="18 19">MCS10</strain>
    </source>
</reference>
<keyword evidence="12" id="KW-0472">Membrane</keyword>
<evidence type="ECO:0000256" key="7">
    <source>
        <dbReference type="ARBA" id="ARBA00022741"/>
    </source>
</evidence>
<keyword evidence="5 18" id="KW-0808">Transferase</keyword>
<dbReference type="PROSITE" id="PS50112">
    <property type="entry name" value="PAS"/>
    <property type="match status" value="1"/>
</dbReference>
<evidence type="ECO:0000313" key="18">
    <source>
        <dbReference type="EMBL" id="ABI67031.1"/>
    </source>
</evidence>
<evidence type="ECO:0000256" key="12">
    <source>
        <dbReference type="ARBA" id="ARBA00023136"/>
    </source>
</evidence>
<proteinExistence type="predicted"/>
<protein>
    <recommendedName>
        <fullName evidence="3">histidine kinase</fullName>
        <ecNumber evidence="3">2.7.13.3</ecNumber>
    </recommendedName>
</protein>
<evidence type="ECO:0000256" key="10">
    <source>
        <dbReference type="ARBA" id="ARBA00022989"/>
    </source>
</evidence>
<dbReference type="InterPro" id="IPR011006">
    <property type="entry name" value="CheY-like_superfamily"/>
</dbReference>
<feature type="domain" description="Histidine kinase" evidence="15">
    <location>
        <begin position="163"/>
        <end position="389"/>
    </location>
</feature>
<evidence type="ECO:0000256" key="8">
    <source>
        <dbReference type="ARBA" id="ARBA00022777"/>
    </source>
</evidence>
<dbReference type="STRING" id="394221.Mmar10_2745"/>
<dbReference type="InterPro" id="IPR003594">
    <property type="entry name" value="HATPase_dom"/>
</dbReference>
<dbReference type="Pfam" id="PF02518">
    <property type="entry name" value="HATPase_c"/>
    <property type="match status" value="1"/>
</dbReference>
<dbReference type="InterPro" id="IPR001789">
    <property type="entry name" value="Sig_transdc_resp-reg_receiver"/>
</dbReference>
<dbReference type="GO" id="GO:0000156">
    <property type="term" value="F:phosphorelay response regulator activity"/>
    <property type="evidence" value="ECO:0007669"/>
    <property type="project" value="TreeGrafter"/>
</dbReference>
<dbReference type="PRINTS" id="PR00344">
    <property type="entry name" value="BCTRLSENSOR"/>
</dbReference>
<dbReference type="Pfam" id="PF13188">
    <property type="entry name" value="PAS_8"/>
    <property type="match status" value="1"/>
</dbReference>
<dbReference type="GO" id="GO:0007234">
    <property type="term" value="P:osmosensory signaling via phosphorelay pathway"/>
    <property type="evidence" value="ECO:0007669"/>
    <property type="project" value="TreeGrafter"/>
</dbReference>
<gene>
    <name evidence="18" type="ordered locus">Mmar10_2745</name>
</gene>
<dbReference type="AlphaFoldDB" id="Q0AL12"/>
<evidence type="ECO:0000313" key="19">
    <source>
        <dbReference type="Proteomes" id="UP000001964"/>
    </source>
</evidence>
<dbReference type="Pfam" id="PF00512">
    <property type="entry name" value="HisKA"/>
    <property type="match status" value="1"/>
</dbReference>
<dbReference type="InterPro" id="IPR036097">
    <property type="entry name" value="HisK_dim/P_sf"/>
</dbReference>
<dbReference type="InterPro" id="IPR000014">
    <property type="entry name" value="PAS"/>
</dbReference>
<dbReference type="Gene3D" id="3.30.450.20">
    <property type="entry name" value="PAS domain"/>
    <property type="match status" value="1"/>
</dbReference>
<dbReference type="PANTHER" id="PTHR42878:SF7">
    <property type="entry name" value="SENSOR HISTIDINE KINASE GLRK"/>
    <property type="match status" value="1"/>
</dbReference>
<dbReference type="PANTHER" id="PTHR42878">
    <property type="entry name" value="TWO-COMPONENT HISTIDINE KINASE"/>
    <property type="match status" value="1"/>
</dbReference>
<evidence type="ECO:0000256" key="1">
    <source>
        <dbReference type="ARBA" id="ARBA00000085"/>
    </source>
</evidence>
<keyword evidence="9" id="KW-0067">ATP-binding</keyword>
<dbReference type="GO" id="GO:0030295">
    <property type="term" value="F:protein kinase activator activity"/>
    <property type="evidence" value="ECO:0007669"/>
    <property type="project" value="TreeGrafter"/>
</dbReference>
<dbReference type="InterPro" id="IPR036890">
    <property type="entry name" value="HATPase_C_sf"/>
</dbReference>
<dbReference type="SUPFAM" id="SSF52172">
    <property type="entry name" value="CheY-like"/>
    <property type="match status" value="1"/>
</dbReference>
<dbReference type="Gene3D" id="3.30.565.10">
    <property type="entry name" value="Histidine kinase-like ATPase, C-terminal domain"/>
    <property type="match status" value="1"/>
</dbReference>
<keyword evidence="4 13" id="KW-0597">Phosphoprotein</keyword>
<dbReference type="Gene3D" id="1.10.287.130">
    <property type="match status" value="1"/>
</dbReference>
<dbReference type="InterPro" id="IPR004358">
    <property type="entry name" value="Sig_transdc_His_kin-like_C"/>
</dbReference>
<feature type="region of interest" description="Disordered" evidence="14">
    <location>
        <begin position="521"/>
        <end position="543"/>
    </location>
</feature>
<feature type="compositionally biased region" description="Basic and acidic residues" evidence="14">
    <location>
        <begin position="526"/>
        <end position="543"/>
    </location>
</feature>
<name>Q0AL12_MARMM</name>
<dbReference type="EC" id="2.7.13.3" evidence="3"/>
<feature type="modified residue" description="4-aspartylphosphate" evidence="13">
    <location>
        <position position="461"/>
    </location>
</feature>
<dbReference type="SUPFAM" id="SSF55785">
    <property type="entry name" value="PYP-like sensor domain (PAS domain)"/>
    <property type="match status" value="1"/>
</dbReference>
<dbReference type="SMART" id="SM00448">
    <property type="entry name" value="REC"/>
    <property type="match status" value="1"/>
</dbReference>
<evidence type="ECO:0000256" key="6">
    <source>
        <dbReference type="ARBA" id="ARBA00022692"/>
    </source>
</evidence>
<dbReference type="GO" id="GO:0016020">
    <property type="term" value="C:membrane"/>
    <property type="evidence" value="ECO:0007669"/>
    <property type="project" value="UniProtKB-SubCell"/>
</dbReference>
<dbReference type="eggNOG" id="COG4567">
    <property type="taxonomic scope" value="Bacteria"/>
</dbReference>
<dbReference type="Pfam" id="PF00072">
    <property type="entry name" value="Response_reg"/>
    <property type="match status" value="1"/>
</dbReference>
<dbReference type="NCBIfam" id="TIGR00229">
    <property type="entry name" value="sensory_box"/>
    <property type="match status" value="1"/>
</dbReference>
<dbReference type="KEGG" id="mmr:Mmar10_2745"/>
<dbReference type="InterPro" id="IPR035965">
    <property type="entry name" value="PAS-like_dom_sf"/>
</dbReference>
<keyword evidence="8 18" id="KW-0418">Kinase</keyword>
<keyword evidence="11" id="KW-0902">Two-component regulatory system</keyword>
<dbReference type="PROSITE" id="PS50109">
    <property type="entry name" value="HIS_KIN"/>
    <property type="match status" value="1"/>
</dbReference>
<dbReference type="SMART" id="SM00091">
    <property type="entry name" value="PAS"/>
    <property type="match status" value="1"/>
</dbReference>
<dbReference type="Proteomes" id="UP000001964">
    <property type="component" value="Chromosome"/>
</dbReference>
<dbReference type="SUPFAM" id="SSF55874">
    <property type="entry name" value="ATPase domain of HSP90 chaperone/DNA topoisomerase II/histidine kinase"/>
    <property type="match status" value="1"/>
</dbReference>
<feature type="domain" description="PAS" evidence="17">
    <location>
        <begin position="22"/>
        <end position="59"/>
    </location>
</feature>
<dbReference type="SMART" id="SM00388">
    <property type="entry name" value="HisKA"/>
    <property type="match status" value="1"/>
</dbReference>
<sequence length="543" mass="58722">MLEAKSASLYEAKERLSEETAKVQRLSTAIDVSADGVAIADATGVYTYMNPMHASMFGYASVDDCLGRSWTTFYSDDVLSVFEREVMPAFTRDGYWRGEATGRAQDGSSVHQSLSLTALSDGGILCVTRDIAIDKRREGQREQLQAMLADAERRDALGRMASSVAHDFANILTAINASARLLRNSNTSPKDELMFDRIVTSCRQANDLVDDLVTFDATPVREARAIDEIVRDVAEMMSNQFSAPYRLELAASDERLVCETDPTLFARLVANLLKNAREALGPGGTVTVRTLRIDKAEPVELPFQPSATNHRGELRHYPAARLVVQDDGNGMPQEALDQAFTPFQSSKGRGRGLGLATIDALLTGQEACVASYSRPAEGTVFVVDLPLQMAGIAVPAAADDSEGAVSHATGALVIDDDETLMNVVCEAAKRAGWDPVGFTDPVEALKVFRAAPKAFGVVVTDRRMPQMSGDELVRALLAIRSDTRIVMCSGALQPPLPVGLAATLAKPASLDDLIETIGAPVDDQVDQDRTQETEHENSHCRRS</sequence>
<dbReference type="SUPFAM" id="SSF47384">
    <property type="entry name" value="Homodimeric domain of signal transducing histidine kinase"/>
    <property type="match status" value="1"/>
</dbReference>
<dbReference type="Gene3D" id="3.40.50.2300">
    <property type="match status" value="1"/>
</dbReference>
<dbReference type="OrthoDB" id="9796100at2"/>
<keyword evidence="10" id="KW-1133">Transmembrane helix</keyword>
<evidence type="ECO:0000256" key="4">
    <source>
        <dbReference type="ARBA" id="ARBA00022553"/>
    </source>
</evidence>
<dbReference type="GO" id="GO:0005524">
    <property type="term" value="F:ATP binding"/>
    <property type="evidence" value="ECO:0007669"/>
    <property type="project" value="UniProtKB-KW"/>
</dbReference>
<evidence type="ECO:0000259" key="17">
    <source>
        <dbReference type="PROSITE" id="PS50112"/>
    </source>
</evidence>
<dbReference type="eggNOG" id="COG5000">
    <property type="taxonomic scope" value="Bacteria"/>
</dbReference>
<keyword evidence="7" id="KW-0547">Nucleotide-binding</keyword>
<evidence type="ECO:0000256" key="13">
    <source>
        <dbReference type="PROSITE-ProRule" id="PRU00169"/>
    </source>
</evidence>
<organism evidence="18 19">
    <name type="scientific">Maricaulis maris (strain MCS10)</name>
    <name type="common">Caulobacter maris</name>
    <dbReference type="NCBI Taxonomy" id="394221"/>
    <lineage>
        <taxon>Bacteria</taxon>
        <taxon>Pseudomonadati</taxon>
        <taxon>Pseudomonadota</taxon>
        <taxon>Alphaproteobacteria</taxon>
        <taxon>Maricaulales</taxon>
        <taxon>Maricaulaceae</taxon>
        <taxon>Maricaulis</taxon>
    </lineage>
</organism>
<dbReference type="InterPro" id="IPR050351">
    <property type="entry name" value="BphY/WalK/GraS-like"/>
</dbReference>
<dbReference type="CDD" id="cd00082">
    <property type="entry name" value="HisKA"/>
    <property type="match status" value="1"/>
</dbReference>
<keyword evidence="19" id="KW-1185">Reference proteome</keyword>